<dbReference type="Proteomes" id="UP000031803">
    <property type="component" value="Segment"/>
</dbReference>
<name>A0A0B5H8M6_9CAUD</name>
<accession>A0A0B5H8M6</accession>
<keyword evidence="2" id="KW-1185">Reference proteome</keyword>
<evidence type="ECO:0000313" key="1">
    <source>
        <dbReference type="EMBL" id="AJF40743.1"/>
    </source>
</evidence>
<proteinExistence type="predicted"/>
<protein>
    <submittedName>
        <fullName evidence="1">Uncharacterized protein</fullName>
    </submittedName>
</protein>
<dbReference type="RefSeq" id="YP_009198603.1">
    <property type="nucleotide sequence ID" value="NC_028799.1"/>
</dbReference>
<dbReference type="GeneID" id="26625681"/>
<gene>
    <name evidence="1" type="ORF">SBVP1_0085</name>
</gene>
<evidence type="ECO:0000313" key="2">
    <source>
        <dbReference type="Proteomes" id="UP000031803"/>
    </source>
</evidence>
<dbReference type="OrthoDB" id="31306at10239"/>
<reference evidence="1 2" key="1">
    <citation type="submission" date="2014-12" db="EMBL/GenBank/DDBJ databases">
        <title>Complete genome sequences of three Vibrio cholerae specific bacteriophages.</title>
        <authorList>
            <person name="Bhandare S.G."/>
            <person name="Warry A."/>
            <person name="Emes R.D."/>
            <person name="Hooton S.P.T."/>
            <person name="Barrow P.A."/>
            <person name="Atterbury R.J."/>
        </authorList>
    </citation>
    <scope>NUCLEOTIDE SEQUENCE [LARGE SCALE GENOMIC DNA]</scope>
</reference>
<sequence>MKATVKDFFGSNLEQEVLDQVVILPFAFRHATTGSIPAPAGMVFQDFEEVRITVGINTNSKVYVETFVSKRLIDGTVNSQEIEWSDPLNTNGYSMKLSKQSDSELRWQSHTTPSNATCYPLEVVGYKRRISRVGIDELMSAMSLPNLIANADLTDNPINQRGFNGNWSSLAVGAYGYDQWMKVSSTHMGYVVEAGKYRPSTKHTLTKDDVVLGEFMSPASGHWIVSVPFATSGKFDLYAGQFKRPWHPVQNGMQRCLRFFEKGKLLITGGGSIAYLTASTQIAPKKAGAIVRVYDNAGNLGKCSFDSTNNIPASATIVNNTSVSCTVSNSVANTNVFADFNWQVESSITLAEVGGQITTVG</sequence>
<dbReference type="KEGG" id="vg:26625681"/>
<dbReference type="EMBL" id="KP280062">
    <property type="protein sequence ID" value="AJF40743.1"/>
    <property type="molecule type" value="Genomic_DNA"/>
</dbReference>
<organism evidence="1 2">
    <name type="scientific">Vibrio phage phi 1</name>
    <dbReference type="NCBI Taxonomy" id="1589297"/>
    <lineage>
        <taxon>Viruses</taxon>
        <taxon>Duplodnaviria</taxon>
        <taxon>Heunggongvirae</taxon>
        <taxon>Uroviricota</taxon>
        <taxon>Caudoviricetes</taxon>
        <taxon>Schitoviridae</taxon>
        <taxon>Pacinivirus</taxon>
        <taxon>Pacinivirus phi1</taxon>
    </lineage>
</organism>